<reference evidence="2 3" key="1">
    <citation type="submission" date="2023-04" db="EMBL/GenBank/DDBJ databases">
        <title>Colletotrichum tabacum stain YC1 causing leaf anthracnose on Nicotiana tabacum(L.) cv.</title>
        <authorList>
            <person name="Ji Z."/>
            <person name="Wang M."/>
            <person name="Zhang J."/>
            <person name="Wang N."/>
            <person name="Zhou Z."/>
        </authorList>
    </citation>
    <scope>NUCLEOTIDE SEQUENCE [LARGE SCALE GENOMIC DNA]</scope>
    <source>
        <strain evidence="2 3">YC1</strain>
    </source>
</reference>
<protein>
    <submittedName>
        <fullName evidence="2">Uncharacterized protein</fullName>
    </submittedName>
</protein>
<dbReference type="AlphaFoldDB" id="A0AAV9SYA7"/>
<evidence type="ECO:0000313" key="3">
    <source>
        <dbReference type="Proteomes" id="UP001327957"/>
    </source>
</evidence>
<comment type="caution">
    <text evidence="2">The sequence shown here is derived from an EMBL/GenBank/DDBJ whole genome shotgun (WGS) entry which is preliminary data.</text>
</comment>
<accession>A0AAV9SYA7</accession>
<name>A0AAV9SYA7_9PEZI</name>
<feature type="region of interest" description="Disordered" evidence="1">
    <location>
        <begin position="231"/>
        <end position="258"/>
    </location>
</feature>
<feature type="compositionally biased region" description="Basic residues" evidence="1">
    <location>
        <begin position="315"/>
        <end position="324"/>
    </location>
</feature>
<feature type="region of interest" description="Disordered" evidence="1">
    <location>
        <begin position="275"/>
        <end position="328"/>
    </location>
</feature>
<evidence type="ECO:0000313" key="2">
    <source>
        <dbReference type="EMBL" id="KAK6209827.1"/>
    </source>
</evidence>
<feature type="compositionally biased region" description="Acidic residues" evidence="1">
    <location>
        <begin position="284"/>
        <end position="300"/>
    </location>
</feature>
<keyword evidence="3" id="KW-1185">Reference proteome</keyword>
<dbReference type="EMBL" id="JASAOK010000047">
    <property type="protein sequence ID" value="KAK6209827.1"/>
    <property type="molecule type" value="Genomic_DNA"/>
</dbReference>
<organism evidence="2 3">
    <name type="scientific">Colletotrichum tabaci</name>
    <dbReference type="NCBI Taxonomy" id="1209068"/>
    <lineage>
        <taxon>Eukaryota</taxon>
        <taxon>Fungi</taxon>
        <taxon>Dikarya</taxon>
        <taxon>Ascomycota</taxon>
        <taxon>Pezizomycotina</taxon>
        <taxon>Sordariomycetes</taxon>
        <taxon>Hypocreomycetidae</taxon>
        <taxon>Glomerellales</taxon>
        <taxon>Glomerellaceae</taxon>
        <taxon>Colletotrichum</taxon>
        <taxon>Colletotrichum destructivum species complex</taxon>
    </lineage>
</organism>
<feature type="compositionally biased region" description="Low complexity" evidence="1">
    <location>
        <begin position="301"/>
        <end position="314"/>
    </location>
</feature>
<sequence>MGLALYNTPDALDLSQRYLSHGPSQVSRPRPRAHYNGAYYHPDGSIVLHRELADLKLPLLDLVLLANHQAKTQRHRRSHRRQTSRLARQWCNDEADEGRALARAPALAQALPGGHRPPPSGEQQRRRTPSLERQEAFRDARTAKSILYPQDAHDISELYRLGLLYDDEHLRGPGFDFDAIDRSEPEYTIRPAKPARKTKRSRFPRDDDLQLALDLSLAELGRDESFAQFLGSPEFKDSSSDDEPSTGNDISNSNSNSGYGARLAPLHLVAELMQPPEDFSPEGFGDDTTPDMTTDSEGDSESVSSSSNESTSSPRRPRTRRSRSHVYGLDDDIAGAWKMLNDGV</sequence>
<feature type="region of interest" description="Disordered" evidence="1">
    <location>
        <begin position="109"/>
        <end position="134"/>
    </location>
</feature>
<feature type="compositionally biased region" description="Basic and acidic residues" evidence="1">
    <location>
        <begin position="123"/>
        <end position="134"/>
    </location>
</feature>
<proteinExistence type="predicted"/>
<evidence type="ECO:0000256" key="1">
    <source>
        <dbReference type="SAM" id="MobiDB-lite"/>
    </source>
</evidence>
<gene>
    <name evidence="2" type="ORF">QIS74_11411</name>
</gene>
<dbReference type="Proteomes" id="UP001327957">
    <property type="component" value="Unassembled WGS sequence"/>
</dbReference>